<organism evidence="2 3">
    <name type="scientific">Megaselia scalaris</name>
    <name type="common">Humpbacked fly</name>
    <name type="synonym">Phora scalaris</name>
    <dbReference type="NCBI Taxonomy" id="36166"/>
    <lineage>
        <taxon>Eukaryota</taxon>
        <taxon>Metazoa</taxon>
        <taxon>Ecdysozoa</taxon>
        <taxon>Arthropoda</taxon>
        <taxon>Hexapoda</taxon>
        <taxon>Insecta</taxon>
        <taxon>Pterygota</taxon>
        <taxon>Neoptera</taxon>
        <taxon>Endopterygota</taxon>
        <taxon>Diptera</taxon>
        <taxon>Brachycera</taxon>
        <taxon>Muscomorpha</taxon>
        <taxon>Platypezoidea</taxon>
        <taxon>Phoridae</taxon>
        <taxon>Megaseliini</taxon>
        <taxon>Megaselia</taxon>
    </lineage>
</organism>
<accession>T1H3Z6</accession>
<name>T1H3Z6_MEGSC</name>
<dbReference type="PANTHER" id="PTHR11223">
    <property type="entry name" value="EXPORTIN 1/5"/>
    <property type="match status" value="1"/>
</dbReference>
<dbReference type="Pfam" id="PF08389">
    <property type="entry name" value="Xpo1"/>
    <property type="match status" value="1"/>
</dbReference>
<dbReference type="STRING" id="36166.T1H3Z6"/>
<dbReference type="InterPro" id="IPR011989">
    <property type="entry name" value="ARM-like"/>
</dbReference>
<evidence type="ECO:0000259" key="1">
    <source>
        <dbReference type="Pfam" id="PF08389"/>
    </source>
</evidence>
<dbReference type="GO" id="GO:0005634">
    <property type="term" value="C:nucleus"/>
    <property type="evidence" value="ECO:0007669"/>
    <property type="project" value="TreeGrafter"/>
</dbReference>
<evidence type="ECO:0000313" key="2">
    <source>
        <dbReference type="EnsemblMetazoa" id="MESCA010993-PA"/>
    </source>
</evidence>
<dbReference type="GO" id="GO:0003723">
    <property type="term" value="F:RNA binding"/>
    <property type="evidence" value="ECO:0007669"/>
    <property type="project" value="TreeGrafter"/>
</dbReference>
<dbReference type="EMBL" id="CAQQ02177224">
    <property type="status" value="NOT_ANNOTATED_CDS"/>
    <property type="molecule type" value="Genomic_DNA"/>
</dbReference>
<dbReference type="PANTHER" id="PTHR11223:SF3">
    <property type="entry name" value="EXPORTIN-5"/>
    <property type="match status" value="1"/>
</dbReference>
<dbReference type="EnsemblMetazoa" id="MESCA010993-RA">
    <property type="protein sequence ID" value="MESCA010993-PA"/>
    <property type="gene ID" value="MESCA010993"/>
</dbReference>
<dbReference type="InterPro" id="IPR016024">
    <property type="entry name" value="ARM-type_fold"/>
</dbReference>
<proteinExistence type="predicted"/>
<dbReference type="GO" id="GO:0005737">
    <property type="term" value="C:cytoplasm"/>
    <property type="evidence" value="ECO:0007669"/>
    <property type="project" value="TreeGrafter"/>
</dbReference>
<dbReference type="GO" id="GO:0042565">
    <property type="term" value="C:RNA nuclear export complex"/>
    <property type="evidence" value="ECO:0007669"/>
    <property type="project" value="TreeGrafter"/>
</dbReference>
<dbReference type="GO" id="GO:0005049">
    <property type="term" value="F:nuclear export signal receptor activity"/>
    <property type="evidence" value="ECO:0007669"/>
    <property type="project" value="InterPro"/>
</dbReference>
<evidence type="ECO:0000313" key="3">
    <source>
        <dbReference type="Proteomes" id="UP000015102"/>
    </source>
</evidence>
<reference evidence="3" key="1">
    <citation type="submission" date="2013-02" db="EMBL/GenBank/DDBJ databases">
        <authorList>
            <person name="Hughes D."/>
        </authorList>
    </citation>
    <scope>NUCLEOTIDE SEQUENCE</scope>
    <source>
        <strain>Durham</strain>
        <strain evidence="3">NC isolate 2 -- Noor lab</strain>
    </source>
</reference>
<reference evidence="2" key="2">
    <citation type="submission" date="2015-06" db="UniProtKB">
        <authorList>
            <consortium name="EnsemblMetazoa"/>
        </authorList>
    </citation>
    <scope>IDENTIFICATION</scope>
</reference>
<dbReference type="GO" id="GO:0006405">
    <property type="term" value="P:RNA export from nucleus"/>
    <property type="evidence" value="ECO:0007669"/>
    <property type="project" value="TreeGrafter"/>
</dbReference>
<dbReference type="InterPro" id="IPR013598">
    <property type="entry name" value="Exportin-1/Importin-b-like"/>
</dbReference>
<dbReference type="SUPFAM" id="SSF48371">
    <property type="entry name" value="ARM repeat"/>
    <property type="match status" value="1"/>
</dbReference>
<feature type="domain" description="Exportin-1/Importin-beta-like" evidence="1">
    <location>
        <begin position="89"/>
        <end position="249"/>
    </location>
</feature>
<dbReference type="AlphaFoldDB" id="T1H3Z6"/>
<dbReference type="HOGENOM" id="CLU_002828_2_0_1"/>
<dbReference type="OMA" id="INHIMIA"/>
<protein>
    <recommendedName>
        <fullName evidence="1">Exportin-1/Importin-beta-like domain-containing protein</fullName>
    </recommendedName>
</protein>
<dbReference type="InterPro" id="IPR045065">
    <property type="entry name" value="XPO1/5"/>
</dbReference>
<dbReference type="GO" id="GO:0006611">
    <property type="term" value="P:protein export from nucleus"/>
    <property type="evidence" value="ECO:0007669"/>
    <property type="project" value="InterPro"/>
</dbReference>
<dbReference type="Gene3D" id="1.25.10.10">
    <property type="entry name" value="Leucine-rich Repeat Variant"/>
    <property type="match status" value="1"/>
</dbReference>
<dbReference type="Proteomes" id="UP000015102">
    <property type="component" value="Unassembled WGS sequence"/>
</dbReference>
<keyword evidence="3" id="KW-1185">Reference proteome</keyword>
<sequence>MELNPTVPALANELAQAVEVILNPLTPQQNRMDAYTACEQFKEVSPLCAQAGLFLAMDNTLQEKIFIKENSMKLLLIGVGPAEDTSLSHMKDALSRVIVEMIKREWPQQWGTLLNELSEACTKGEAQTELVLLIFLRLVEDVALLQTIESNQRRKDIYAALTTRMHEIFDFFLRLIELHVTSFRSTTAEGNVQKANAHSRVVQVVLLTLAGFVEWVSINHIMIADGKLLHILCILLNDFAFQIDAAECLSQIVNRKGQAKDRKPLLILFSEDAMNYIFRAANQSVLPGQTVEQYHLFLKKLIQVLTGLASQLCALWGKDETAFQKPQHLCTYFGTLCLLTRHPSLTISHGAALIWNLLLKHELIGKDPVFLQCIQILLKFSDLKL</sequence>